<evidence type="ECO:0000256" key="7">
    <source>
        <dbReference type="SAM" id="Phobius"/>
    </source>
</evidence>
<comment type="caution">
    <text evidence="9">The sequence shown here is derived from an EMBL/GenBank/DDBJ whole genome shotgun (WGS) entry which is preliminary data.</text>
</comment>
<feature type="transmembrane region" description="Helical" evidence="7">
    <location>
        <begin position="39"/>
        <end position="59"/>
    </location>
</feature>
<proteinExistence type="predicted"/>
<feature type="region of interest" description="Disordered" evidence="6">
    <location>
        <begin position="554"/>
        <end position="593"/>
    </location>
</feature>
<evidence type="ECO:0000256" key="4">
    <source>
        <dbReference type="ARBA" id="ARBA00022989"/>
    </source>
</evidence>
<organism evidence="9 10">
    <name type="scientific">Actinopolymorpha rutila</name>
    <dbReference type="NCBI Taxonomy" id="446787"/>
    <lineage>
        <taxon>Bacteria</taxon>
        <taxon>Bacillati</taxon>
        <taxon>Actinomycetota</taxon>
        <taxon>Actinomycetes</taxon>
        <taxon>Propionibacteriales</taxon>
        <taxon>Actinopolymorphaceae</taxon>
        <taxon>Actinopolymorpha</taxon>
    </lineage>
</organism>
<keyword evidence="2" id="KW-1003">Cell membrane</keyword>
<dbReference type="Proteomes" id="UP000579605">
    <property type="component" value="Unassembled WGS sequence"/>
</dbReference>
<keyword evidence="10" id="KW-1185">Reference proteome</keyword>
<reference evidence="9 10" key="1">
    <citation type="submission" date="2020-07" db="EMBL/GenBank/DDBJ databases">
        <title>Sequencing the genomes of 1000 actinobacteria strains.</title>
        <authorList>
            <person name="Klenk H.-P."/>
        </authorList>
    </citation>
    <scope>NUCLEOTIDE SEQUENCE [LARGE SCALE GENOMIC DNA]</scope>
    <source>
        <strain evidence="9 10">DSM 18448</strain>
    </source>
</reference>
<dbReference type="PANTHER" id="PTHR37937">
    <property type="entry name" value="CONJUGATIVE TRANSFER: DNA TRANSPORT"/>
    <property type="match status" value="1"/>
</dbReference>
<dbReference type="CDD" id="cd01127">
    <property type="entry name" value="TrwB_TraG_TraD_VirD4"/>
    <property type="match status" value="1"/>
</dbReference>
<dbReference type="EMBL" id="JACBZH010000001">
    <property type="protein sequence ID" value="NYH88231.1"/>
    <property type="molecule type" value="Genomic_DNA"/>
</dbReference>
<protein>
    <submittedName>
        <fullName evidence="9">Type IV secretory pathway TraG/TraD family ATPase VirD4</fullName>
    </submittedName>
</protein>
<evidence type="ECO:0000256" key="5">
    <source>
        <dbReference type="ARBA" id="ARBA00023136"/>
    </source>
</evidence>
<evidence type="ECO:0000256" key="1">
    <source>
        <dbReference type="ARBA" id="ARBA00004651"/>
    </source>
</evidence>
<keyword evidence="3 7" id="KW-0812">Transmembrane</keyword>
<feature type="domain" description="TraD/TraG TraM recognition site" evidence="8">
    <location>
        <begin position="394"/>
        <end position="508"/>
    </location>
</feature>
<dbReference type="PANTHER" id="PTHR37937:SF1">
    <property type="entry name" value="CONJUGATIVE TRANSFER: DNA TRANSPORT"/>
    <property type="match status" value="1"/>
</dbReference>
<dbReference type="Pfam" id="PF12696">
    <property type="entry name" value="TraG-D_C"/>
    <property type="match status" value="1"/>
</dbReference>
<evidence type="ECO:0000256" key="6">
    <source>
        <dbReference type="SAM" id="MobiDB-lite"/>
    </source>
</evidence>
<sequence>MRNHARRNLMPQVALAGVGVAGVGWLLHSAPPRTPGRLWWPWLLVAGASLVVMAVGVWWNRRAGSAGVVGRWAHRSRKNQGMATAWTILRVSSRLAMRARAKVLRPSLAELGFWRRLWVRTREFATPVVRVGLWWVWSAIEDVTLRVGGPRTGKTGELACRILDAPGAVIATSTRTDLIELTRGLRARRGPVEVFNPSGVGGLPSSITFDPLSGCQVPATATSRAADLLAGVSAPGTGGDREFWAGQARRVLASLMHAAALGDASMRDVLAWVADPDAHAGEVRRLLRRSPEPAYESDALQFLSTNERTRSSICSTIMPALGWLTDSTAAAATTPDPSGGSFDVAALLEHRGTVFMLGAEDAQVAPLVTALTGHIAREARRIAGDQPGGRLDPPLTLALDEAALICPIPLDNWTADMGGRGVTIHIAVQSRAQLRQRWGDTGAGAIMNNAATVMVFGGTRDPDDLSAYAALAGERDEEVATYDADGKLTSVSVRRVPVLSPAQIAQLPAGRVLLIRRGMPAAVGRVQMAWRRRDVRREKARTAREMRRFRRELDKRSSHATSEAEVAVADVEHVDTTRHASGEKAGREWGEGA</sequence>
<feature type="compositionally biased region" description="Basic and acidic residues" evidence="6">
    <location>
        <begin position="570"/>
        <end position="593"/>
    </location>
</feature>
<keyword evidence="4 7" id="KW-1133">Transmembrane helix</keyword>
<dbReference type="RefSeq" id="WP_179786166.1">
    <property type="nucleotide sequence ID" value="NZ_BAAARR010000004.1"/>
</dbReference>
<dbReference type="SUPFAM" id="SSF52540">
    <property type="entry name" value="P-loop containing nucleoside triphosphate hydrolases"/>
    <property type="match status" value="1"/>
</dbReference>
<evidence type="ECO:0000256" key="2">
    <source>
        <dbReference type="ARBA" id="ARBA00022475"/>
    </source>
</evidence>
<keyword evidence="5 7" id="KW-0472">Membrane</keyword>
<evidence type="ECO:0000313" key="9">
    <source>
        <dbReference type="EMBL" id="NYH88231.1"/>
    </source>
</evidence>
<dbReference type="InterPro" id="IPR051539">
    <property type="entry name" value="T4SS-coupling_protein"/>
</dbReference>
<dbReference type="InterPro" id="IPR032689">
    <property type="entry name" value="TraG-D_C"/>
</dbReference>
<evidence type="ECO:0000256" key="3">
    <source>
        <dbReference type="ARBA" id="ARBA00022692"/>
    </source>
</evidence>
<name>A0A852Z5S7_9ACTN</name>
<accession>A0A852Z5S7</accession>
<comment type="subcellular location">
    <subcellularLocation>
        <location evidence="1">Cell membrane</location>
        <topology evidence="1">Multi-pass membrane protein</topology>
    </subcellularLocation>
</comment>
<feature type="compositionally biased region" description="Low complexity" evidence="6">
    <location>
        <begin position="560"/>
        <end position="569"/>
    </location>
</feature>
<evidence type="ECO:0000259" key="8">
    <source>
        <dbReference type="Pfam" id="PF12696"/>
    </source>
</evidence>
<dbReference type="GO" id="GO:0005886">
    <property type="term" value="C:plasma membrane"/>
    <property type="evidence" value="ECO:0007669"/>
    <property type="project" value="UniProtKB-SubCell"/>
</dbReference>
<dbReference type="InterPro" id="IPR027417">
    <property type="entry name" value="P-loop_NTPase"/>
</dbReference>
<evidence type="ECO:0000313" key="10">
    <source>
        <dbReference type="Proteomes" id="UP000579605"/>
    </source>
</evidence>
<gene>
    <name evidence="9" type="ORF">F4554_000869</name>
</gene>
<dbReference type="Gene3D" id="3.40.50.300">
    <property type="entry name" value="P-loop containing nucleotide triphosphate hydrolases"/>
    <property type="match status" value="1"/>
</dbReference>
<dbReference type="AlphaFoldDB" id="A0A852Z5S7"/>